<evidence type="ECO:0000259" key="9">
    <source>
        <dbReference type="PROSITE" id="PS50109"/>
    </source>
</evidence>
<dbReference type="SUPFAM" id="SSF47384">
    <property type="entry name" value="Homodimeric domain of signal transducing histidine kinase"/>
    <property type="match status" value="1"/>
</dbReference>
<dbReference type="InterPro" id="IPR013767">
    <property type="entry name" value="PAS_fold"/>
</dbReference>
<evidence type="ECO:0000256" key="6">
    <source>
        <dbReference type="ARBA" id="ARBA00022777"/>
    </source>
</evidence>
<dbReference type="GO" id="GO:0005524">
    <property type="term" value="F:ATP binding"/>
    <property type="evidence" value="ECO:0007669"/>
    <property type="project" value="UniProtKB-KW"/>
</dbReference>
<evidence type="ECO:0000313" key="12">
    <source>
        <dbReference type="EMBL" id="TMQ50444.1"/>
    </source>
</evidence>
<evidence type="ECO:0000256" key="2">
    <source>
        <dbReference type="ARBA" id="ARBA00012438"/>
    </source>
</evidence>
<dbReference type="CDD" id="cd00130">
    <property type="entry name" value="PAS"/>
    <property type="match status" value="1"/>
</dbReference>
<dbReference type="SMART" id="SM00091">
    <property type="entry name" value="PAS"/>
    <property type="match status" value="1"/>
</dbReference>
<comment type="catalytic activity">
    <reaction evidence="1">
        <text>ATP + protein L-histidine = ADP + protein N-phospho-L-histidine.</text>
        <dbReference type="EC" id="2.7.13.3"/>
    </reaction>
</comment>
<dbReference type="Gene3D" id="3.30.565.10">
    <property type="entry name" value="Histidine kinase-like ATPase, C-terminal domain"/>
    <property type="match status" value="1"/>
</dbReference>
<keyword evidence="8" id="KW-0902">Two-component regulatory system</keyword>
<evidence type="ECO:0000256" key="7">
    <source>
        <dbReference type="ARBA" id="ARBA00022840"/>
    </source>
</evidence>
<keyword evidence="7" id="KW-0067">ATP-binding</keyword>
<dbReference type="PRINTS" id="PR00344">
    <property type="entry name" value="BCTRLSENSOR"/>
</dbReference>
<proteinExistence type="predicted"/>
<dbReference type="PANTHER" id="PTHR43065">
    <property type="entry name" value="SENSOR HISTIDINE KINASE"/>
    <property type="match status" value="1"/>
</dbReference>
<dbReference type="Pfam" id="PF00989">
    <property type="entry name" value="PAS"/>
    <property type="match status" value="1"/>
</dbReference>
<organism evidence="12 13">
    <name type="scientific">Eiseniibacteriota bacterium</name>
    <dbReference type="NCBI Taxonomy" id="2212470"/>
    <lineage>
        <taxon>Bacteria</taxon>
        <taxon>Candidatus Eiseniibacteriota</taxon>
    </lineage>
</organism>
<evidence type="ECO:0000313" key="13">
    <source>
        <dbReference type="Proteomes" id="UP000316292"/>
    </source>
</evidence>
<dbReference type="InterPro" id="IPR035965">
    <property type="entry name" value="PAS-like_dom_sf"/>
</dbReference>
<dbReference type="InterPro" id="IPR000014">
    <property type="entry name" value="PAS"/>
</dbReference>
<dbReference type="Proteomes" id="UP000316292">
    <property type="component" value="Unassembled WGS sequence"/>
</dbReference>
<evidence type="ECO:0000259" key="10">
    <source>
        <dbReference type="PROSITE" id="PS50112"/>
    </source>
</evidence>
<dbReference type="SUPFAM" id="SSF55874">
    <property type="entry name" value="ATPase domain of HSP90 chaperone/DNA topoisomerase II/histidine kinase"/>
    <property type="match status" value="1"/>
</dbReference>
<dbReference type="GO" id="GO:0000155">
    <property type="term" value="F:phosphorelay sensor kinase activity"/>
    <property type="evidence" value="ECO:0007669"/>
    <property type="project" value="InterPro"/>
</dbReference>
<dbReference type="PROSITE" id="PS50112">
    <property type="entry name" value="PAS"/>
    <property type="match status" value="1"/>
</dbReference>
<comment type="caution">
    <text evidence="12">The sequence shown here is derived from an EMBL/GenBank/DDBJ whole genome shotgun (WGS) entry which is preliminary data.</text>
</comment>
<dbReference type="NCBIfam" id="TIGR00229">
    <property type="entry name" value="sensory_box"/>
    <property type="match status" value="1"/>
</dbReference>
<evidence type="ECO:0000256" key="5">
    <source>
        <dbReference type="ARBA" id="ARBA00022741"/>
    </source>
</evidence>
<dbReference type="PROSITE" id="PS50113">
    <property type="entry name" value="PAC"/>
    <property type="match status" value="1"/>
</dbReference>
<dbReference type="SMART" id="SM00387">
    <property type="entry name" value="HATPase_c"/>
    <property type="match status" value="1"/>
</dbReference>
<dbReference type="Pfam" id="PF02518">
    <property type="entry name" value="HATPase_c"/>
    <property type="match status" value="1"/>
</dbReference>
<dbReference type="Pfam" id="PF00512">
    <property type="entry name" value="HisKA"/>
    <property type="match status" value="1"/>
</dbReference>
<dbReference type="EC" id="2.7.13.3" evidence="2"/>
<gene>
    <name evidence="12" type="ORF">E6K71_02525</name>
</gene>
<keyword evidence="6" id="KW-0418">Kinase</keyword>
<sequence>MNTPDPRMLGSTLETLWRRAEEIRALCGLPPIPDSKFPAMGAAGDSPERLVEILLHDLEGTFRRQLATRVQLEGLGELMAFAVRDPEPDRPFRMLLQYLSRAMNEPRLWLGLLQGNPPAFALHRTGTQGAAEADWRTDRAALRDMDPGWLRWLATGEGEPTLHGDPLGIRRGGPWHPVAIRGEVPADRLSGAKPPCPGSRGDGRFCAYTGAPLQASPLGGRQCEACRFRRVVGLLGIEGEEDPARHAAIEAIVPALGALCVNLSLNEALDLEARFREDVVESMPVGVVAVDREGQILAWNRSAEEILGTPRATALASLINEVGGAEGWHDALLSALRHGGVEAPSEHVVRRRDGSTTPVEVNAAPLRDAEGHVRGAVATLSDLSDVRSMEERIRQLDRLAALGRFASSVAHEIRNPLTGIATGVQYLSRGFPQGDERLNDVQYILREVTRLNTIVQDLLSATRPRMLTLGPVSVADVAARAVQALGPALQEGKVQIQLEGADHWPKVLADTDQLLQVFLNLIQNAVQAIEGGGEISVRVRPVRSPALARVEIEIEDDGAGIAPEHQPHLFEPFYTTRPKGTGLGLFVAHGIVQRHGGSIEVVSAPNQGTRFRILLPAAT</sequence>
<evidence type="ECO:0000256" key="8">
    <source>
        <dbReference type="ARBA" id="ARBA00023012"/>
    </source>
</evidence>
<evidence type="ECO:0000256" key="1">
    <source>
        <dbReference type="ARBA" id="ARBA00000085"/>
    </source>
</evidence>
<dbReference type="InterPro" id="IPR036097">
    <property type="entry name" value="HisK_dim/P_sf"/>
</dbReference>
<reference evidence="12 13" key="1">
    <citation type="journal article" date="2019" name="Nat. Microbiol.">
        <title>Mediterranean grassland soil C-N compound turnover is dependent on rainfall and depth, and is mediated by genomically divergent microorganisms.</title>
        <authorList>
            <person name="Diamond S."/>
            <person name="Andeer P.F."/>
            <person name="Li Z."/>
            <person name="Crits-Christoph A."/>
            <person name="Burstein D."/>
            <person name="Anantharaman K."/>
            <person name="Lane K.R."/>
            <person name="Thomas B.C."/>
            <person name="Pan C."/>
            <person name="Northen T.R."/>
            <person name="Banfield J.F."/>
        </authorList>
    </citation>
    <scope>NUCLEOTIDE SEQUENCE [LARGE SCALE GENOMIC DNA]</scope>
    <source>
        <strain evidence="12">WS_1</strain>
    </source>
</reference>
<dbReference type="PROSITE" id="PS50109">
    <property type="entry name" value="HIS_KIN"/>
    <property type="match status" value="1"/>
</dbReference>
<dbReference type="InterPro" id="IPR000700">
    <property type="entry name" value="PAS-assoc_C"/>
</dbReference>
<feature type="domain" description="Histidine kinase" evidence="9">
    <location>
        <begin position="408"/>
        <end position="619"/>
    </location>
</feature>
<dbReference type="Gene3D" id="3.30.450.20">
    <property type="entry name" value="PAS domain"/>
    <property type="match status" value="1"/>
</dbReference>
<dbReference type="SUPFAM" id="SSF55785">
    <property type="entry name" value="PYP-like sensor domain (PAS domain)"/>
    <property type="match status" value="1"/>
</dbReference>
<dbReference type="GO" id="GO:0006355">
    <property type="term" value="P:regulation of DNA-templated transcription"/>
    <property type="evidence" value="ECO:0007669"/>
    <property type="project" value="InterPro"/>
</dbReference>
<dbReference type="InterPro" id="IPR004358">
    <property type="entry name" value="Sig_transdc_His_kin-like_C"/>
</dbReference>
<evidence type="ECO:0000259" key="11">
    <source>
        <dbReference type="PROSITE" id="PS50113"/>
    </source>
</evidence>
<dbReference type="CDD" id="cd00082">
    <property type="entry name" value="HisKA"/>
    <property type="match status" value="1"/>
</dbReference>
<dbReference type="InterPro" id="IPR005467">
    <property type="entry name" value="His_kinase_dom"/>
</dbReference>
<dbReference type="PANTHER" id="PTHR43065:SF10">
    <property type="entry name" value="PEROXIDE STRESS-ACTIVATED HISTIDINE KINASE MAK3"/>
    <property type="match status" value="1"/>
</dbReference>
<dbReference type="InterPro" id="IPR003594">
    <property type="entry name" value="HATPase_dom"/>
</dbReference>
<dbReference type="SMART" id="SM00388">
    <property type="entry name" value="HisKA"/>
    <property type="match status" value="1"/>
</dbReference>
<dbReference type="SMART" id="SM00086">
    <property type="entry name" value="PAC"/>
    <property type="match status" value="1"/>
</dbReference>
<dbReference type="InterPro" id="IPR003661">
    <property type="entry name" value="HisK_dim/P_dom"/>
</dbReference>
<dbReference type="Gene3D" id="1.10.287.130">
    <property type="match status" value="1"/>
</dbReference>
<dbReference type="InterPro" id="IPR036890">
    <property type="entry name" value="HATPase_C_sf"/>
</dbReference>
<dbReference type="InterPro" id="IPR001610">
    <property type="entry name" value="PAC"/>
</dbReference>
<name>A0A538SGE5_UNCEI</name>
<keyword evidence="3" id="KW-0597">Phosphoprotein</keyword>
<feature type="domain" description="PAC" evidence="11">
    <location>
        <begin position="343"/>
        <end position="395"/>
    </location>
</feature>
<protein>
    <recommendedName>
        <fullName evidence="2">histidine kinase</fullName>
        <ecNumber evidence="2">2.7.13.3</ecNumber>
    </recommendedName>
</protein>
<dbReference type="AlphaFoldDB" id="A0A538SGE5"/>
<keyword evidence="4" id="KW-0808">Transferase</keyword>
<accession>A0A538SGE5</accession>
<evidence type="ECO:0000256" key="4">
    <source>
        <dbReference type="ARBA" id="ARBA00022679"/>
    </source>
</evidence>
<keyword evidence="5" id="KW-0547">Nucleotide-binding</keyword>
<dbReference type="EMBL" id="VBOR01000034">
    <property type="protein sequence ID" value="TMQ50444.1"/>
    <property type="molecule type" value="Genomic_DNA"/>
</dbReference>
<evidence type="ECO:0000256" key="3">
    <source>
        <dbReference type="ARBA" id="ARBA00022553"/>
    </source>
</evidence>
<feature type="domain" description="PAS" evidence="10">
    <location>
        <begin position="272"/>
        <end position="308"/>
    </location>
</feature>